<dbReference type="GO" id="GO:0006606">
    <property type="term" value="P:protein import into nucleus"/>
    <property type="evidence" value="ECO:0007669"/>
    <property type="project" value="TreeGrafter"/>
</dbReference>
<dbReference type="GO" id="GO:0030474">
    <property type="term" value="P:spindle pole body duplication"/>
    <property type="evidence" value="ECO:0007669"/>
    <property type="project" value="TreeGrafter"/>
</dbReference>
<dbReference type="AlphaFoldDB" id="A0A2C5YMN5"/>
<comment type="caution">
    <text evidence="2">The sequence shown here is derived from an EMBL/GenBank/DDBJ whole genome shotgun (WGS) entry which is preliminary data.</text>
</comment>
<gene>
    <name evidence="2" type="ORF">CDD80_7095</name>
</gene>
<feature type="compositionally biased region" description="Low complexity" evidence="1">
    <location>
        <begin position="162"/>
        <end position="183"/>
    </location>
</feature>
<evidence type="ECO:0008006" key="4">
    <source>
        <dbReference type="Google" id="ProtNLM"/>
    </source>
</evidence>
<dbReference type="GO" id="GO:0005640">
    <property type="term" value="C:nuclear outer membrane"/>
    <property type="evidence" value="ECO:0007669"/>
    <property type="project" value="TreeGrafter"/>
</dbReference>
<evidence type="ECO:0000256" key="1">
    <source>
        <dbReference type="SAM" id="MobiDB-lite"/>
    </source>
</evidence>
<feature type="compositionally biased region" description="Low complexity" evidence="1">
    <location>
        <begin position="211"/>
        <end position="225"/>
    </location>
</feature>
<feature type="region of interest" description="Disordered" evidence="1">
    <location>
        <begin position="114"/>
        <end position="252"/>
    </location>
</feature>
<feature type="compositionally biased region" description="Polar residues" evidence="1">
    <location>
        <begin position="199"/>
        <end position="210"/>
    </location>
</feature>
<dbReference type="GO" id="GO:0070762">
    <property type="term" value="C:nuclear pore transmembrane ring"/>
    <property type="evidence" value="ECO:0007669"/>
    <property type="project" value="TreeGrafter"/>
</dbReference>
<feature type="compositionally biased region" description="Polar residues" evidence="1">
    <location>
        <begin position="139"/>
        <end position="158"/>
    </location>
</feature>
<dbReference type="OrthoDB" id="429932at2759"/>
<dbReference type="EMBL" id="NJES01000849">
    <property type="protein sequence ID" value="PHH68976.1"/>
    <property type="molecule type" value="Genomic_DNA"/>
</dbReference>
<accession>A0A2C5YMN5</accession>
<dbReference type="STRING" id="2004952.A0A2C5YMN5"/>
<organism evidence="2 3">
    <name type="scientific">Ophiocordyceps camponoti-rufipedis</name>
    <dbReference type="NCBI Taxonomy" id="2004952"/>
    <lineage>
        <taxon>Eukaryota</taxon>
        <taxon>Fungi</taxon>
        <taxon>Dikarya</taxon>
        <taxon>Ascomycota</taxon>
        <taxon>Pezizomycotina</taxon>
        <taxon>Sordariomycetes</taxon>
        <taxon>Hypocreomycetidae</taxon>
        <taxon>Hypocreales</taxon>
        <taxon>Ophiocordycipitaceae</taxon>
        <taxon>Ophiocordyceps</taxon>
    </lineage>
</organism>
<evidence type="ECO:0000313" key="3">
    <source>
        <dbReference type="Proteomes" id="UP000226431"/>
    </source>
</evidence>
<dbReference type="InterPro" id="IPR012578">
    <property type="entry name" value="Nucl_pore_cmplx"/>
</dbReference>
<proteinExistence type="predicted"/>
<dbReference type="PANTHER" id="PTHR28003">
    <property type="entry name" value="NUCLEOPORIN POM34"/>
    <property type="match status" value="1"/>
</dbReference>
<sequence length="252" mass="26551">MSPSPAPVPDSPGTWRHPRLNEITSRRNATTFNEKNVRRIACNLVAFLALYGIRLVARLKFDPRVLPATLLSYLGWAWVALQMVPLAQICLACLPLLRSSDDLSDIPLTATQRRLLGLPPSSAPPTPDGKFSTPPRYSRTPSIAGSVGSRASYNSSPLSGRASPAPQASTAASPSPFSSGGSPLLHKTMGGFAHGRRSSIGSTSPLGASTSANPFADASSPSPSAGKRTSVGLNSKWLYEKGRRSSGSAWLS</sequence>
<evidence type="ECO:0000313" key="2">
    <source>
        <dbReference type="EMBL" id="PHH68976.1"/>
    </source>
</evidence>
<dbReference type="Pfam" id="PF08058">
    <property type="entry name" value="NPCC"/>
    <property type="match status" value="1"/>
</dbReference>
<name>A0A2C5YMN5_9HYPO</name>
<protein>
    <recommendedName>
        <fullName evidence="4">Nuclear pore complex component</fullName>
    </recommendedName>
</protein>
<dbReference type="PANTHER" id="PTHR28003:SF1">
    <property type="entry name" value="NUCLEOPORIN POM34"/>
    <property type="match status" value="1"/>
</dbReference>
<dbReference type="Proteomes" id="UP000226431">
    <property type="component" value="Unassembled WGS sequence"/>
</dbReference>
<keyword evidence="3" id="KW-1185">Reference proteome</keyword>
<reference evidence="2 3" key="1">
    <citation type="submission" date="2017-06" db="EMBL/GenBank/DDBJ databases">
        <title>Ant-infecting Ophiocordyceps genomes reveal a high diversity of potential behavioral manipulation genes and a possible major role for enterotoxins.</title>
        <authorList>
            <person name="De Bekker C."/>
            <person name="Evans H.C."/>
            <person name="Brachmann A."/>
            <person name="Hughes D.P."/>
        </authorList>
    </citation>
    <scope>NUCLEOTIDE SEQUENCE [LARGE SCALE GENOMIC DNA]</scope>
    <source>
        <strain evidence="2 3">Map16</strain>
    </source>
</reference>